<proteinExistence type="predicted"/>
<evidence type="ECO:0000256" key="5">
    <source>
        <dbReference type="ARBA" id="ARBA00022779"/>
    </source>
</evidence>
<dbReference type="AlphaFoldDB" id="A0A3B1B523"/>
<organism evidence="8">
    <name type="scientific">hydrothermal vent metagenome</name>
    <dbReference type="NCBI Taxonomy" id="652676"/>
    <lineage>
        <taxon>unclassified sequences</taxon>
        <taxon>metagenomes</taxon>
        <taxon>ecological metagenomes</taxon>
    </lineage>
</organism>
<keyword evidence="4" id="KW-0812">Transmembrane</keyword>
<sequence>MRHILLLILSTMLLVAGYSYAEDEDKQAHYVSLKPSLVVNMKEGAKYARIDLQVMTRDEEQLEDLKLHGAAIRHELILLLSEQTGSSLKTPAGKEAFRQTALASAQEVMKDLTGKTSIDELFFTSFFVQ</sequence>
<evidence type="ECO:0000256" key="2">
    <source>
        <dbReference type="ARBA" id="ARBA00022475"/>
    </source>
</evidence>
<dbReference type="PANTHER" id="PTHR35091">
    <property type="entry name" value="FLAGELLAR PROTEIN FLIL"/>
    <property type="match status" value="1"/>
</dbReference>
<reference evidence="8" key="1">
    <citation type="submission" date="2018-06" db="EMBL/GenBank/DDBJ databases">
        <authorList>
            <person name="Zhirakovskaya E."/>
        </authorList>
    </citation>
    <scope>NUCLEOTIDE SEQUENCE</scope>
</reference>
<dbReference type="GO" id="GO:0006935">
    <property type="term" value="P:chemotaxis"/>
    <property type="evidence" value="ECO:0007669"/>
    <property type="project" value="UniProtKB-KW"/>
</dbReference>
<dbReference type="EMBL" id="UOFX01000021">
    <property type="protein sequence ID" value="VAX07134.1"/>
    <property type="molecule type" value="Genomic_DNA"/>
</dbReference>
<dbReference type="GO" id="GO:0005886">
    <property type="term" value="C:plasma membrane"/>
    <property type="evidence" value="ECO:0007669"/>
    <property type="project" value="UniProtKB-SubCell"/>
</dbReference>
<keyword evidence="5" id="KW-0283">Flagellar rotation</keyword>
<keyword evidence="7" id="KW-0472">Membrane</keyword>
<keyword evidence="3" id="KW-0145">Chemotaxis</keyword>
<keyword evidence="6" id="KW-1133">Transmembrane helix</keyword>
<dbReference type="GO" id="GO:0071978">
    <property type="term" value="P:bacterial-type flagellum-dependent swarming motility"/>
    <property type="evidence" value="ECO:0007669"/>
    <property type="project" value="TreeGrafter"/>
</dbReference>
<evidence type="ECO:0000256" key="7">
    <source>
        <dbReference type="ARBA" id="ARBA00023136"/>
    </source>
</evidence>
<name>A0A3B1B523_9ZZZZ</name>
<accession>A0A3B1B523</accession>
<gene>
    <name evidence="8" type="ORF">MNBD_GAMMA26-1418</name>
</gene>
<evidence type="ECO:0000256" key="4">
    <source>
        <dbReference type="ARBA" id="ARBA00022692"/>
    </source>
</evidence>
<dbReference type="GO" id="GO:0009425">
    <property type="term" value="C:bacterial-type flagellum basal body"/>
    <property type="evidence" value="ECO:0007669"/>
    <property type="project" value="InterPro"/>
</dbReference>
<dbReference type="Pfam" id="PF03748">
    <property type="entry name" value="FliL"/>
    <property type="match status" value="1"/>
</dbReference>
<evidence type="ECO:0000256" key="6">
    <source>
        <dbReference type="ARBA" id="ARBA00022989"/>
    </source>
</evidence>
<comment type="subcellular location">
    <subcellularLocation>
        <location evidence="1">Cell membrane</location>
        <topology evidence="1">Single-pass membrane protein</topology>
    </subcellularLocation>
</comment>
<evidence type="ECO:0000256" key="3">
    <source>
        <dbReference type="ARBA" id="ARBA00022500"/>
    </source>
</evidence>
<evidence type="ECO:0000256" key="1">
    <source>
        <dbReference type="ARBA" id="ARBA00004162"/>
    </source>
</evidence>
<protein>
    <recommendedName>
        <fullName evidence="9">Flagellar protein FliL</fullName>
    </recommendedName>
</protein>
<dbReference type="PANTHER" id="PTHR35091:SF2">
    <property type="entry name" value="FLAGELLAR PROTEIN FLIL"/>
    <property type="match status" value="1"/>
</dbReference>
<dbReference type="InterPro" id="IPR005503">
    <property type="entry name" value="FliL"/>
</dbReference>
<evidence type="ECO:0000313" key="8">
    <source>
        <dbReference type="EMBL" id="VAX07134.1"/>
    </source>
</evidence>
<keyword evidence="2" id="KW-1003">Cell membrane</keyword>
<evidence type="ECO:0008006" key="9">
    <source>
        <dbReference type="Google" id="ProtNLM"/>
    </source>
</evidence>